<name>A0A2G8SE38_9APHY</name>
<organism evidence="1 2">
    <name type="scientific">Ganoderma sinense ZZ0214-1</name>
    <dbReference type="NCBI Taxonomy" id="1077348"/>
    <lineage>
        <taxon>Eukaryota</taxon>
        <taxon>Fungi</taxon>
        <taxon>Dikarya</taxon>
        <taxon>Basidiomycota</taxon>
        <taxon>Agaricomycotina</taxon>
        <taxon>Agaricomycetes</taxon>
        <taxon>Polyporales</taxon>
        <taxon>Polyporaceae</taxon>
        <taxon>Ganoderma</taxon>
    </lineage>
</organism>
<dbReference type="Proteomes" id="UP000230002">
    <property type="component" value="Unassembled WGS sequence"/>
</dbReference>
<reference evidence="1 2" key="1">
    <citation type="journal article" date="2015" name="Sci. Rep.">
        <title>Chromosome-level genome map provides insights into diverse defense mechanisms in the medicinal fungus Ganoderma sinense.</title>
        <authorList>
            <person name="Zhu Y."/>
            <person name="Xu J."/>
            <person name="Sun C."/>
            <person name="Zhou S."/>
            <person name="Xu H."/>
            <person name="Nelson D.R."/>
            <person name="Qian J."/>
            <person name="Song J."/>
            <person name="Luo H."/>
            <person name="Xiang L."/>
            <person name="Li Y."/>
            <person name="Xu Z."/>
            <person name="Ji A."/>
            <person name="Wang L."/>
            <person name="Lu S."/>
            <person name="Hayward A."/>
            <person name="Sun W."/>
            <person name="Li X."/>
            <person name="Schwartz D.C."/>
            <person name="Wang Y."/>
            <person name="Chen S."/>
        </authorList>
    </citation>
    <scope>NUCLEOTIDE SEQUENCE [LARGE SCALE GENOMIC DNA]</scope>
    <source>
        <strain evidence="1 2">ZZ0214-1</strain>
    </source>
</reference>
<comment type="caution">
    <text evidence="1">The sequence shown here is derived from an EMBL/GenBank/DDBJ whole genome shotgun (WGS) entry which is preliminary data.</text>
</comment>
<accession>A0A2G8SE38</accession>
<dbReference type="OrthoDB" id="3192267at2759"/>
<proteinExistence type="predicted"/>
<dbReference type="AlphaFoldDB" id="A0A2G8SE38"/>
<dbReference type="EMBL" id="AYKW01000012">
    <property type="protein sequence ID" value="PIL32040.1"/>
    <property type="molecule type" value="Genomic_DNA"/>
</dbReference>
<sequence>MASPTAAAPAGPPYYVLISHSQCLNNASVPTSTSLSHPVIEYHYADDAPASLLPRHAAEHVLVLDYDPGRSGAPIVKSLSPDLVVSALKVTDAPGAAVVGESAMANNSMYVIETTPKPADNPVAEGDEQNVHAVLTQFKQRNAILRQILDYPNTRPSMPSVNGVPHGNGIIEGPPAIPSSSVTPQA</sequence>
<evidence type="ECO:0000313" key="1">
    <source>
        <dbReference type="EMBL" id="PIL32040.1"/>
    </source>
</evidence>
<evidence type="ECO:0000313" key="2">
    <source>
        <dbReference type="Proteomes" id="UP000230002"/>
    </source>
</evidence>
<gene>
    <name evidence="1" type="ORF">GSI_06744</name>
</gene>
<protein>
    <submittedName>
        <fullName evidence="1">Uncharacterized protein</fullName>
    </submittedName>
</protein>
<keyword evidence="2" id="KW-1185">Reference proteome</keyword>